<feature type="domain" description="HTH OST-type" evidence="3">
    <location>
        <begin position="7"/>
        <end position="82"/>
    </location>
</feature>
<evidence type="ECO:0000256" key="1">
    <source>
        <dbReference type="ARBA" id="ARBA00022782"/>
    </source>
</evidence>
<dbReference type="InterPro" id="IPR058210">
    <property type="entry name" value="SACS/Nov_dom"/>
</dbReference>
<feature type="compositionally biased region" description="Basic and acidic residues" evidence="2">
    <location>
        <begin position="1250"/>
        <end position="1261"/>
    </location>
</feature>
<dbReference type="NCBIfam" id="NF047352">
    <property type="entry name" value="P_loop_sacsin"/>
    <property type="match status" value="1"/>
</dbReference>
<accession>A0A9Y4KCX4</accession>
<dbReference type="RefSeq" id="XP_008291033.1">
    <property type="nucleotide sequence ID" value="XM_008292811.1"/>
</dbReference>
<dbReference type="Proteomes" id="UP000694891">
    <property type="component" value="Unplaced"/>
</dbReference>
<evidence type="ECO:0000256" key="2">
    <source>
        <dbReference type="SAM" id="MobiDB-lite"/>
    </source>
</evidence>
<feature type="region of interest" description="Disordered" evidence="2">
    <location>
        <begin position="176"/>
        <end position="211"/>
    </location>
</feature>
<dbReference type="Pfam" id="PF12872">
    <property type="entry name" value="OST-HTH"/>
    <property type="match status" value="2"/>
</dbReference>
<keyword evidence="1" id="KW-0221">Differentiation</keyword>
<feature type="domain" description="HTH OST-type" evidence="3">
    <location>
        <begin position="106"/>
        <end position="180"/>
    </location>
</feature>
<reference evidence="5" key="1">
    <citation type="submission" date="2025-08" db="UniProtKB">
        <authorList>
            <consortium name="RefSeq"/>
        </authorList>
    </citation>
    <scope>IDENTIFICATION</scope>
</reference>
<proteinExistence type="predicted"/>
<gene>
    <name evidence="5" type="primary">LOC103365383</name>
</gene>
<evidence type="ECO:0000259" key="3">
    <source>
        <dbReference type="PROSITE" id="PS51644"/>
    </source>
</evidence>
<name>A0A9Y4KCX4_9TELE</name>
<dbReference type="PROSITE" id="PS51644">
    <property type="entry name" value="HTH_OST"/>
    <property type="match status" value="2"/>
</dbReference>
<sequence>MITALLKMEKVRKNVVAMVKKHPDGIPLKELAVCYKKMYRRNLSFSDLHFDSMASLVASLDGDLIVEQEVVFHKDHHSGSQAVAGAACGASATLGASAKEPEDSEMNDKIRKNVVDMIKEYPYGISLNKVAAVYKQKYHHKLCASSLGYSRTSRLIKSLEDVVVTGDMVFHKIHQPLNQPQAGLPTTATEDSRPATPQTPESLTENRSNGPLAAVTRPDASPHWGSMNLLGSPLISTGSSFSTLHIPGNTPLTASKSATKLTQQELYQRVLEVSNVIRTFQLTAPSMDQLQSCYLRQFGEQFPLTQYMSLYDTLEAQNRPTQSGQTAEPKTVAWQMPAATQSLPGEPKNEQQQAAGSNFLSGTDFPELGAEKNMTKEQKSKLRDVDQRKAGSPLFRESYHAQLREVLGGNMRAVEAMEDEERHTGRRGNRAVDLETVNSLMASVIREVADEGELVTKEKVVSRVCRLIPSLDPGRIKHWTIPALKDLQYIMKEINVFLEATEVVTSVCTLYELGQSLAGLKDKKRYEELNLGPLCKLPLIHRMFKIDSNTKDDDIPQIETIDILKQLRIFRRKQTNVKVDLAEFLKYLADHYNCDSPYQLGIRIHSIALPIATLGKVTRGEHAILERARETIQKELEEETHERLRKIKKTVLESVQVAGSFSSTGSLDLRKKYASMTAAEVVLAVFTNVQEVYSPRMSKSIQSFLLQVSGDRLATALFQLAICGGSLAVPQDLVAKDKASKTPEQTKTEDRSATSIPSEAKVKQYLKDSLAAQNSAITLAHIASLERKLTKHFHVKDFLSLEQGNFLEFLVKHIQLLQDTLGSTLILGSSSMELVGSGFRATRQDVFEFIKQCGDISSTDPDELSHIESALRAHYKVRDSRDLGYGTLHMLAGLVQRQRGLAGGGMSQVFYESALFAKHSKSSAESGQELVGCLGEMSKDQALASLLSCPLLEDLSEWSQWEMIFKPLHGSLKDFIERNAGNTGLAALEVRPGLLLRITTDTGDKYFSSAAAALDPVGTAGHLVSIVAADGIVNAPMALLANHMQSSLAAAVAKEDLSQADQDVQCYSRVAKFLLACLTRIPNKTCQALLQQVFLEPFSRVLGQATSKQVLITVAQSDPRHMNCLHRLGILLGITDWVKDYQKKLNPLQSQDYNTYTAPVDRIKSNLIDSESSSLSALNMSEDEYLEDNVTDNNGASSQLNHSLQQVNGDQDVEIEEEEDDEELYELTSLPNGETSEVSSEAEEGQVEEQLEKSDTDDKDAASCQSETASHFQKAIIEDIRKSEFGIGVKLTAEGQKLMQVHQERLGRSLDRLSTELYSKDTHFVLELIQNADDNSYPSDAGVVPALAFVVERDCITVLNNETGFQEKNIRAICDVGQSTKGKHKYGYIGQKGIGFKSVFKVTDCPEIHSNGFHLRFDKTCGPMGYILPHWTENGRPLDAQLEDINRHSWTTKISLPLRCENRQTRNLFHDVHPSLLLFLHRLRSITIYNQSEKRHVTMTRKDLSHNVLEVAHTEGLERWLVVKATLKPKKIKEDVESTELALAFQLGSDITGGDIVCQPQKQPVFAYLPLRSFGFRFIIQGDFDIPSSREDVDRDSSWNQWLRSEIPQLFLQAMDVFTDHPEFKGLKGLCQFLQFVPLPDEVLDFFKPVAGQIIQLLKGKAFLPTLSSDGKVVYKLPSQVAVCQDAVIRNVIGGDELERHLSLSYLHPGLSPAPPTSLLTHLGVRHLRGSDVTTVTTAMAKELMRVEGIHSDGGLRQLARLLVCNFRALEHGYGEADSILQTLKDLPIIPLADGRVVALSGEGVFFPMEETKTKKTKAQAQAGPLSALYKDVSVVHPSLLNCLEPLESQQIRELLRKLGVHELEPQEVLEQHIYPSIRNNKWKSKPESVIVSYLVFIKQHSSSSQEYSDIAIPVLTCRGLLCPANERVHFSEEYGNMDLPKKLPGCDWILLSPCYVETDGDVAGWRELFSRLGVRDGLMIRKERQTLTATELASSPWAAESAMWHQTPGEGCVLDDYPCEEFHALATAQLPGSLLLQQRMALLELLETNWDTGHRYSQYLTAQVIDSDGRPIRSTRSSFYHSLCRLEWVPAYRPQREEQSEKKYLCPSSVYLTSPEVTGLLGTHVYYVDIHSSEFSRALGMRESVSVEVLMKYLKEWCVKPETDNQEQRRAEDESEGANFTSTVEHIHNVYTYLHTNCSQSSLKELFQHTPAVFVEFNRHNGGWCSGRFYHLKEVCWSDTTTMFHRYKQLTHRQDSPVQEPKVLAPFYSQLEGMKDFFIRLLNVDSSPNMKQYVGLLELICSSSPIPTAEVLQDVSVLYARLAQKCKPPVSGDQENMPQYKLNHAYCSTLKGMVSDKRVFPTKDNCWVSLARKPMIGDNKELEKIFKPHKQVCLLNLPPPEKKAAPKSRTGNFGHAASGEQVPNFNEKDRFLFLEICGIRQLSKCVKSEPQTENLRPCPSMQDMVRSVIPYIQKFLYHHEEMNDVYSELTNNNIAQKIKHLSFGQVGKLYIHHQLEVADDEDAVIELQDVICLLKDEKELYIQKDHLNSKLDICRYVCWKVSQHSLLLSN</sequence>
<dbReference type="InterPro" id="IPR041966">
    <property type="entry name" value="LOTUS-like"/>
</dbReference>
<dbReference type="PANTHER" id="PTHR32387">
    <property type="entry name" value="WU:FJ29H11"/>
    <property type="match status" value="1"/>
</dbReference>
<organism evidence="4 5">
    <name type="scientific">Stegastes partitus</name>
    <name type="common">bicolor damselfish</name>
    <dbReference type="NCBI Taxonomy" id="144197"/>
    <lineage>
        <taxon>Eukaryota</taxon>
        <taxon>Metazoa</taxon>
        <taxon>Chordata</taxon>
        <taxon>Craniata</taxon>
        <taxon>Vertebrata</taxon>
        <taxon>Euteleostomi</taxon>
        <taxon>Actinopterygii</taxon>
        <taxon>Neopterygii</taxon>
        <taxon>Teleostei</taxon>
        <taxon>Neoteleostei</taxon>
        <taxon>Acanthomorphata</taxon>
        <taxon>Ovalentaria</taxon>
        <taxon>Pomacentridae</taxon>
        <taxon>Stegastes</taxon>
    </lineage>
</organism>
<dbReference type="Pfam" id="PF25794">
    <property type="entry name" value="SACS"/>
    <property type="match status" value="1"/>
</dbReference>
<feature type="region of interest" description="Disordered" evidence="2">
    <location>
        <begin position="1188"/>
        <end position="1267"/>
    </location>
</feature>
<dbReference type="SUPFAM" id="SSF55874">
    <property type="entry name" value="ATPase domain of HSP90 chaperone/DNA topoisomerase II/histidine kinase"/>
    <property type="match status" value="1"/>
</dbReference>
<keyword evidence="4" id="KW-1185">Reference proteome</keyword>
<dbReference type="Gene3D" id="3.30.565.10">
    <property type="entry name" value="Histidine kinase-like ATPase, C-terminal domain"/>
    <property type="match status" value="1"/>
</dbReference>
<dbReference type="PANTHER" id="PTHR32387:SF0">
    <property type="entry name" value="PROTEIN NO VEIN"/>
    <property type="match status" value="1"/>
</dbReference>
<evidence type="ECO:0000313" key="5">
    <source>
        <dbReference type="RefSeq" id="XP_008291033.1"/>
    </source>
</evidence>
<dbReference type="InterPro" id="IPR036890">
    <property type="entry name" value="HATPase_C_sf"/>
</dbReference>
<dbReference type="GO" id="GO:0030154">
    <property type="term" value="P:cell differentiation"/>
    <property type="evidence" value="ECO:0007669"/>
    <property type="project" value="UniProtKB-KW"/>
</dbReference>
<feature type="region of interest" description="Disordered" evidence="2">
    <location>
        <begin position="341"/>
        <end position="367"/>
    </location>
</feature>
<feature type="compositionally biased region" description="Acidic residues" evidence="2">
    <location>
        <begin position="1211"/>
        <end position="1225"/>
    </location>
</feature>
<dbReference type="InterPro" id="IPR025605">
    <property type="entry name" value="OST-HTH/LOTUS_dom"/>
</dbReference>
<feature type="compositionally biased region" description="Polar residues" evidence="2">
    <location>
        <begin position="176"/>
        <end position="209"/>
    </location>
</feature>
<evidence type="ECO:0000313" key="4">
    <source>
        <dbReference type="Proteomes" id="UP000694891"/>
    </source>
</evidence>
<dbReference type="InterPro" id="IPR052957">
    <property type="entry name" value="Auxin_embryo_med"/>
</dbReference>
<dbReference type="GeneID" id="103365383"/>
<feature type="compositionally biased region" description="Polar residues" evidence="2">
    <location>
        <begin position="350"/>
        <end position="361"/>
    </location>
</feature>
<feature type="compositionally biased region" description="Polar residues" evidence="2">
    <location>
        <begin position="1191"/>
        <end position="1209"/>
    </location>
</feature>
<dbReference type="Gene3D" id="3.30.420.610">
    <property type="entry name" value="LOTUS domain-like"/>
    <property type="match status" value="2"/>
</dbReference>
<protein>
    <submittedName>
        <fullName evidence="5">Uncharacterized protein LOC103365383 isoform X1</fullName>
    </submittedName>
</protein>
<feature type="compositionally biased region" description="Acidic residues" evidence="2">
    <location>
        <begin position="1240"/>
        <end position="1249"/>
    </location>
</feature>